<dbReference type="PANTHER" id="PTHR33713">
    <property type="entry name" value="ANTITOXIN YAFN-RELATED"/>
    <property type="match status" value="1"/>
</dbReference>
<gene>
    <name evidence="2" type="ORF">METZ01_LOCUS226222</name>
</gene>
<name>A0A382GDV9_9ZZZZ</name>
<organism evidence="2">
    <name type="scientific">marine metagenome</name>
    <dbReference type="NCBI Taxonomy" id="408172"/>
    <lineage>
        <taxon>unclassified sequences</taxon>
        <taxon>metagenomes</taxon>
        <taxon>ecological metagenomes</taxon>
    </lineage>
</organism>
<dbReference type="Gene3D" id="3.40.1620.10">
    <property type="entry name" value="YefM-like domain"/>
    <property type="match status" value="1"/>
</dbReference>
<reference evidence="2" key="1">
    <citation type="submission" date="2018-05" db="EMBL/GenBank/DDBJ databases">
        <authorList>
            <person name="Lanie J.A."/>
            <person name="Ng W.-L."/>
            <person name="Kazmierczak K.M."/>
            <person name="Andrzejewski T.M."/>
            <person name="Davidsen T.M."/>
            <person name="Wayne K.J."/>
            <person name="Tettelin H."/>
            <person name="Glass J.I."/>
            <person name="Rusch D."/>
            <person name="Podicherti R."/>
            <person name="Tsui H.-C.T."/>
            <person name="Winkler M.E."/>
        </authorList>
    </citation>
    <scope>NUCLEOTIDE SEQUENCE</scope>
</reference>
<evidence type="ECO:0000256" key="1">
    <source>
        <dbReference type="ARBA" id="ARBA00009981"/>
    </source>
</evidence>
<sequence>MSTLSATEARANLYRVIDETAESHEPVLITSKRNNAVLLSESDWNAIQETLYLLSVPGMRESIKAGMEEEVGDCAEELDW</sequence>
<protein>
    <recommendedName>
        <fullName evidence="3">Antitoxin</fullName>
    </recommendedName>
</protein>
<dbReference type="InterPro" id="IPR036165">
    <property type="entry name" value="YefM-like_sf"/>
</dbReference>
<dbReference type="InterPro" id="IPR006442">
    <property type="entry name" value="Antitoxin_Phd/YefM"/>
</dbReference>
<accession>A0A382GDV9</accession>
<dbReference type="NCBIfam" id="TIGR01552">
    <property type="entry name" value="phd_fam"/>
    <property type="match status" value="1"/>
</dbReference>
<dbReference type="InterPro" id="IPR051405">
    <property type="entry name" value="phD/YefM_antitoxin"/>
</dbReference>
<dbReference type="AlphaFoldDB" id="A0A382GDV9"/>
<proteinExistence type="inferred from homology"/>
<dbReference type="Pfam" id="PF02604">
    <property type="entry name" value="PhdYeFM_antitox"/>
    <property type="match status" value="1"/>
</dbReference>
<evidence type="ECO:0000313" key="2">
    <source>
        <dbReference type="EMBL" id="SVB73368.1"/>
    </source>
</evidence>
<dbReference type="PANTHER" id="PTHR33713:SF6">
    <property type="entry name" value="ANTITOXIN YEFM"/>
    <property type="match status" value="1"/>
</dbReference>
<dbReference type="SUPFAM" id="SSF143120">
    <property type="entry name" value="YefM-like"/>
    <property type="match status" value="1"/>
</dbReference>
<comment type="similarity">
    <text evidence="1">Belongs to the phD/YefM antitoxin family.</text>
</comment>
<dbReference type="EMBL" id="UINC01054991">
    <property type="protein sequence ID" value="SVB73368.1"/>
    <property type="molecule type" value="Genomic_DNA"/>
</dbReference>
<evidence type="ECO:0008006" key="3">
    <source>
        <dbReference type="Google" id="ProtNLM"/>
    </source>
</evidence>